<keyword evidence="3" id="KW-0408">Iron</keyword>
<dbReference type="RefSeq" id="WP_069701006.1">
    <property type="nucleotide sequence ID" value="NZ_MJAT01000002.1"/>
</dbReference>
<dbReference type="Proteomes" id="UP000095255">
    <property type="component" value="Unassembled WGS sequence"/>
</dbReference>
<dbReference type="AlphaFoldDB" id="A0A1E5L9G7"/>
<protein>
    <submittedName>
        <fullName evidence="6">4Fe-4S ferredoxin</fullName>
    </submittedName>
</protein>
<dbReference type="InterPro" id="IPR050954">
    <property type="entry name" value="ET_IronSulfur_Cluster-Binding"/>
</dbReference>
<dbReference type="Pfam" id="PF13247">
    <property type="entry name" value="Fer4_11"/>
    <property type="match status" value="2"/>
</dbReference>
<evidence type="ECO:0000256" key="3">
    <source>
        <dbReference type="ARBA" id="ARBA00023004"/>
    </source>
</evidence>
<dbReference type="EMBL" id="MJAT01000002">
    <property type="protein sequence ID" value="OEH86639.1"/>
    <property type="molecule type" value="Genomic_DNA"/>
</dbReference>
<evidence type="ECO:0000256" key="4">
    <source>
        <dbReference type="ARBA" id="ARBA00023014"/>
    </source>
</evidence>
<accession>A0A1E5L9G7</accession>
<evidence type="ECO:0000313" key="6">
    <source>
        <dbReference type="EMBL" id="OEH86639.1"/>
    </source>
</evidence>
<keyword evidence="1" id="KW-0004">4Fe-4S</keyword>
<comment type="caution">
    <text evidence="6">The sequence shown here is derived from an EMBL/GenBank/DDBJ whole genome shotgun (WGS) entry which is preliminary data.</text>
</comment>
<evidence type="ECO:0000313" key="7">
    <source>
        <dbReference type="Proteomes" id="UP000095255"/>
    </source>
</evidence>
<dbReference type="InterPro" id="IPR017896">
    <property type="entry name" value="4Fe4S_Fe-S-bd"/>
</dbReference>
<dbReference type="PROSITE" id="PS00198">
    <property type="entry name" value="4FE4S_FER_1"/>
    <property type="match status" value="1"/>
</dbReference>
<dbReference type="SUPFAM" id="SSF54862">
    <property type="entry name" value="4Fe-4S ferredoxins"/>
    <property type="match status" value="1"/>
</dbReference>
<dbReference type="GO" id="GO:0051539">
    <property type="term" value="F:4 iron, 4 sulfur cluster binding"/>
    <property type="evidence" value="ECO:0007669"/>
    <property type="project" value="UniProtKB-KW"/>
</dbReference>
<dbReference type="GO" id="GO:0046872">
    <property type="term" value="F:metal ion binding"/>
    <property type="evidence" value="ECO:0007669"/>
    <property type="project" value="UniProtKB-KW"/>
</dbReference>
<evidence type="ECO:0000256" key="2">
    <source>
        <dbReference type="ARBA" id="ARBA00022723"/>
    </source>
</evidence>
<evidence type="ECO:0000259" key="5">
    <source>
        <dbReference type="PROSITE" id="PS51379"/>
    </source>
</evidence>
<feature type="domain" description="4Fe-4S ferredoxin-type" evidence="5">
    <location>
        <begin position="83"/>
        <end position="112"/>
    </location>
</feature>
<name>A0A1E5L9G7_9FIRM</name>
<sequence>MTRLGMVIDLQKCVGCSACSIGCKMENNIPDGIFWSHYKQETEGTFPNVKLRYISTLCNHCTDAPCVKACPTSPKSTYKAENGMTLYNSDTCISCRACEFSCPYGQITFNAVDAEAKPYHNPDRALTEKGGTQGLRKKGKVEKCTFCDHRVRNGVDPFCVETCPANARIFGDLDDPNSEVSQLVAKNANFVLKPEANTKPNVFYINSYGKK</sequence>
<proteinExistence type="predicted"/>
<keyword evidence="7" id="KW-1185">Reference proteome</keyword>
<dbReference type="PANTHER" id="PTHR43177:SF3">
    <property type="entry name" value="PROTEIN NRFC HOMOLOG"/>
    <property type="match status" value="1"/>
</dbReference>
<dbReference type="OrthoDB" id="9779457at2"/>
<organism evidence="6 7">
    <name type="scientific">Desulfuribacillus stibiiarsenatis</name>
    <dbReference type="NCBI Taxonomy" id="1390249"/>
    <lineage>
        <taxon>Bacteria</taxon>
        <taxon>Bacillati</taxon>
        <taxon>Bacillota</taxon>
        <taxon>Desulfuribacillia</taxon>
        <taxon>Desulfuribacillales</taxon>
        <taxon>Desulfuribacillaceae</taxon>
        <taxon>Desulfuribacillus</taxon>
    </lineage>
</organism>
<dbReference type="PANTHER" id="PTHR43177">
    <property type="entry name" value="PROTEIN NRFC"/>
    <property type="match status" value="1"/>
</dbReference>
<feature type="domain" description="4Fe-4S ferredoxin-type" evidence="5">
    <location>
        <begin position="4"/>
        <end position="33"/>
    </location>
</feature>
<dbReference type="STRING" id="1390249.BHU72_10325"/>
<dbReference type="CDD" id="cd10551">
    <property type="entry name" value="PsrB"/>
    <property type="match status" value="1"/>
</dbReference>
<gene>
    <name evidence="6" type="ORF">BHU72_10325</name>
</gene>
<dbReference type="InterPro" id="IPR017900">
    <property type="entry name" value="4Fe4S_Fe_S_CS"/>
</dbReference>
<evidence type="ECO:0000256" key="1">
    <source>
        <dbReference type="ARBA" id="ARBA00022485"/>
    </source>
</evidence>
<dbReference type="Gene3D" id="3.30.70.20">
    <property type="match status" value="2"/>
</dbReference>
<keyword evidence="4" id="KW-0411">Iron-sulfur</keyword>
<reference evidence="6 7" key="1">
    <citation type="submission" date="2016-09" db="EMBL/GenBank/DDBJ databases">
        <title>Desulfuribacillus arsenicus sp. nov., an obligately anaerobic, dissimilatory arsenic- and antimonate-reducing bacterium isolated from anoxic sediments.</title>
        <authorList>
            <person name="Abin C.A."/>
            <person name="Hollibaugh J.T."/>
        </authorList>
    </citation>
    <scope>NUCLEOTIDE SEQUENCE [LARGE SCALE GENOMIC DNA]</scope>
    <source>
        <strain evidence="6 7">MLFW-2</strain>
    </source>
</reference>
<dbReference type="PROSITE" id="PS51379">
    <property type="entry name" value="4FE4S_FER_2"/>
    <property type="match status" value="2"/>
</dbReference>
<keyword evidence="2" id="KW-0479">Metal-binding</keyword>